<comment type="caution">
    <text evidence="4">The sequence shown here is derived from an EMBL/GenBank/DDBJ whole genome shotgun (WGS) entry which is preliminary data.</text>
</comment>
<feature type="repeat" description="WD" evidence="3">
    <location>
        <begin position="306"/>
        <end position="347"/>
    </location>
</feature>
<feature type="repeat" description="WD" evidence="3">
    <location>
        <begin position="263"/>
        <end position="297"/>
    </location>
</feature>
<dbReference type="SUPFAM" id="SSF50978">
    <property type="entry name" value="WD40 repeat-like"/>
    <property type="match status" value="1"/>
</dbReference>
<feature type="repeat" description="WD" evidence="3">
    <location>
        <begin position="391"/>
        <end position="425"/>
    </location>
</feature>
<dbReference type="PROSITE" id="PS50082">
    <property type="entry name" value="WD_REPEATS_2"/>
    <property type="match status" value="6"/>
</dbReference>
<dbReference type="PROSITE" id="PS50294">
    <property type="entry name" value="WD_REPEATS_REGION"/>
    <property type="match status" value="4"/>
</dbReference>
<feature type="repeat" description="WD" evidence="3">
    <location>
        <begin position="349"/>
        <end position="390"/>
    </location>
</feature>
<evidence type="ECO:0000256" key="1">
    <source>
        <dbReference type="ARBA" id="ARBA00022574"/>
    </source>
</evidence>
<gene>
    <name evidence="4" type="ORF">ODALV1_LOCUS13538</name>
</gene>
<dbReference type="InterPro" id="IPR020472">
    <property type="entry name" value="WD40_PAC1"/>
</dbReference>
<dbReference type="PANTHER" id="PTHR14604:SF4">
    <property type="entry name" value="F-BOX DOMAIN-CONTAINING PROTEIN"/>
    <property type="match status" value="1"/>
</dbReference>
<name>A0ABP1QTF9_9HEXA</name>
<dbReference type="Proteomes" id="UP001642540">
    <property type="component" value="Unassembled WGS sequence"/>
</dbReference>
<dbReference type="Gene3D" id="2.130.10.10">
    <property type="entry name" value="YVTN repeat-like/Quinoprotein amine dehydrogenase"/>
    <property type="match status" value="3"/>
</dbReference>
<keyword evidence="5" id="KW-1185">Reference proteome</keyword>
<dbReference type="Pfam" id="PF00400">
    <property type="entry name" value="WD40"/>
    <property type="match status" value="6"/>
</dbReference>
<evidence type="ECO:0000313" key="5">
    <source>
        <dbReference type="Proteomes" id="UP001642540"/>
    </source>
</evidence>
<dbReference type="InterPro" id="IPR001680">
    <property type="entry name" value="WD40_rpt"/>
</dbReference>
<evidence type="ECO:0008006" key="6">
    <source>
        <dbReference type="Google" id="ProtNLM"/>
    </source>
</evidence>
<reference evidence="4 5" key="1">
    <citation type="submission" date="2024-08" db="EMBL/GenBank/DDBJ databases">
        <authorList>
            <person name="Cucini C."/>
            <person name="Frati F."/>
        </authorList>
    </citation>
    <scope>NUCLEOTIDE SEQUENCE [LARGE SCALE GENOMIC DNA]</scope>
</reference>
<dbReference type="CDD" id="cd00200">
    <property type="entry name" value="WD40"/>
    <property type="match status" value="1"/>
</dbReference>
<organism evidence="4 5">
    <name type="scientific">Orchesella dallaii</name>
    <dbReference type="NCBI Taxonomy" id="48710"/>
    <lineage>
        <taxon>Eukaryota</taxon>
        <taxon>Metazoa</taxon>
        <taxon>Ecdysozoa</taxon>
        <taxon>Arthropoda</taxon>
        <taxon>Hexapoda</taxon>
        <taxon>Collembola</taxon>
        <taxon>Entomobryomorpha</taxon>
        <taxon>Entomobryoidea</taxon>
        <taxon>Orchesellidae</taxon>
        <taxon>Orchesellinae</taxon>
        <taxon>Orchesella</taxon>
    </lineage>
</organism>
<protein>
    <recommendedName>
        <fullName evidence="6">WD repeat-containing protein 55 homolog</fullName>
    </recommendedName>
</protein>
<feature type="repeat" description="WD" evidence="3">
    <location>
        <begin position="119"/>
        <end position="156"/>
    </location>
</feature>
<keyword evidence="1 3" id="KW-0853">WD repeat</keyword>
<dbReference type="EMBL" id="CAXLJM020000041">
    <property type="protein sequence ID" value="CAL8109625.1"/>
    <property type="molecule type" value="Genomic_DNA"/>
</dbReference>
<dbReference type="PROSITE" id="PS00678">
    <property type="entry name" value="WD_REPEATS_1"/>
    <property type="match status" value="3"/>
</dbReference>
<evidence type="ECO:0000256" key="2">
    <source>
        <dbReference type="ARBA" id="ARBA00022737"/>
    </source>
</evidence>
<dbReference type="InterPro" id="IPR019775">
    <property type="entry name" value="WD40_repeat_CS"/>
</dbReference>
<feature type="repeat" description="WD" evidence="3">
    <location>
        <begin position="221"/>
        <end position="262"/>
    </location>
</feature>
<dbReference type="InterPro" id="IPR036322">
    <property type="entry name" value="WD40_repeat_dom_sf"/>
</dbReference>
<accession>A0ABP1QTF9</accession>
<dbReference type="InterPro" id="IPR015943">
    <property type="entry name" value="WD40/YVTN_repeat-like_dom_sf"/>
</dbReference>
<keyword evidence="2" id="KW-0677">Repeat</keyword>
<dbReference type="PRINTS" id="PR00320">
    <property type="entry name" value="GPROTEINBRPT"/>
</dbReference>
<evidence type="ECO:0000313" key="4">
    <source>
        <dbReference type="EMBL" id="CAL8109625.1"/>
    </source>
</evidence>
<sequence length="448" mass="50196">MKDITRKDVQDLRRYKSLKSSRQKSFKDVILKFIHLRYYPPGLILQYLDCQGKLKEKVVELLELTYTSNISRFTNEVLKAEPLLFSTRNHRTALVDALTKLKERCLHDYAKRFVKQYSFFPHSSPVTKMCLSKDGKSDKALTGSEDGTLRLWELSSPSGLLPSSRCNHGNNSSCQAELAVTKEKILCAEASSDFSMVASGCSDCSAYVHDLTNCIAMYRFSDVHSLDITNVQFDTSGNVLLTASVDGKAALFDLRSGNLISVLEGHKKAITCCSFDHLCQTVATCSLDSKVCLWDVRMCTHKLHEFIENDDEVYSIHFDTRGKSLASGAKDGKLMAWDVQTGSLLFQIPNAHEGPIRTVRWSPNGSLVMTASDDKTVNLFHPDMATCIQTLSHHKGVVNNAAFSYSNEYLITASEDRSVVVYRLEKPLKNEPFVLSSINIKSNRLSTR</sequence>
<dbReference type="InterPro" id="IPR050995">
    <property type="entry name" value="WD-F-box_domain-protein"/>
</dbReference>
<dbReference type="PANTHER" id="PTHR14604">
    <property type="entry name" value="WD40 REPEAT PF20"/>
    <property type="match status" value="1"/>
</dbReference>
<dbReference type="SMART" id="SM00320">
    <property type="entry name" value="WD40"/>
    <property type="match status" value="7"/>
</dbReference>
<proteinExistence type="predicted"/>
<evidence type="ECO:0000256" key="3">
    <source>
        <dbReference type="PROSITE-ProRule" id="PRU00221"/>
    </source>
</evidence>